<dbReference type="Pfam" id="PF00085">
    <property type="entry name" value="Thioredoxin"/>
    <property type="match status" value="1"/>
</dbReference>
<proteinExistence type="inferred from homology"/>
<feature type="domain" description="Thioredoxin" evidence="3">
    <location>
        <begin position="100"/>
        <end position="178"/>
    </location>
</feature>
<dbReference type="Gene3D" id="3.40.30.10">
    <property type="entry name" value="Glutaredoxin"/>
    <property type="match status" value="1"/>
</dbReference>
<evidence type="ECO:0000313" key="5">
    <source>
        <dbReference type="Proteomes" id="UP000823388"/>
    </source>
</evidence>
<dbReference type="AlphaFoldDB" id="A0A8T0N092"/>
<accession>A0A8T0N092</accession>
<protein>
    <recommendedName>
        <fullName evidence="3">Thioredoxin domain-containing protein</fullName>
    </recommendedName>
</protein>
<evidence type="ECO:0000256" key="1">
    <source>
        <dbReference type="ARBA" id="ARBA00008987"/>
    </source>
</evidence>
<dbReference type="InterPro" id="IPR013766">
    <property type="entry name" value="Thioredoxin_domain"/>
</dbReference>
<comment type="similarity">
    <text evidence="1">Belongs to the thioredoxin family.</text>
</comment>
<dbReference type="SUPFAM" id="SSF52833">
    <property type="entry name" value="Thioredoxin-like"/>
    <property type="match status" value="1"/>
</dbReference>
<gene>
    <name evidence="4" type="ORF">PVAP13_9NG721300</name>
</gene>
<name>A0A8T0N092_PANVG</name>
<dbReference type="InterPro" id="IPR036249">
    <property type="entry name" value="Thioredoxin-like_sf"/>
</dbReference>
<reference evidence="4" key="1">
    <citation type="submission" date="2020-05" db="EMBL/GenBank/DDBJ databases">
        <title>WGS assembly of Panicum virgatum.</title>
        <authorList>
            <person name="Lovell J.T."/>
            <person name="Jenkins J."/>
            <person name="Shu S."/>
            <person name="Juenger T.E."/>
            <person name="Schmutz J."/>
        </authorList>
    </citation>
    <scope>NUCLEOTIDE SEQUENCE</scope>
    <source>
        <strain evidence="4">AP13</strain>
    </source>
</reference>
<dbReference type="PANTHER" id="PTHR43601">
    <property type="entry name" value="THIOREDOXIN, MITOCHONDRIAL"/>
    <property type="match status" value="1"/>
</dbReference>
<dbReference type="CDD" id="cd02947">
    <property type="entry name" value="TRX_family"/>
    <property type="match status" value="1"/>
</dbReference>
<comment type="caution">
    <text evidence="4">The sequence shown here is derived from an EMBL/GenBank/DDBJ whole genome shotgun (WGS) entry which is preliminary data.</text>
</comment>
<dbReference type="Proteomes" id="UP000823388">
    <property type="component" value="Chromosome 9N"/>
</dbReference>
<evidence type="ECO:0000256" key="2">
    <source>
        <dbReference type="ARBA" id="ARBA00023284"/>
    </source>
</evidence>
<dbReference type="GO" id="GO:0009507">
    <property type="term" value="C:chloroplast"/>
    <property type="evidence" value="ECO:0007669"/>
    <property type="project" value="TreeGrafter"/>
</dbReference>
<sequence>MHNSLVHHFINEYLWCTKLADLEMDEFTACFPPSMGILPHKTSTLVLTWNHNGIKGKQFLPREKVAATRWLITRAGPDAKKGIHTKWWEKDMENNMKNIKSQEDFDEQLLKAGDKLTLAHFFSPNCRACKALHSKVHQFARMHPGLQFVMINYNEQTEICKRLNVHVLPLFRFYRGAEGQICSFSCTISTIYKLLLNGMVFRLSLAAQKGLEPWRNLNTRALPHILMFQMQVMLHQTWIQMTDLLDLTMNKSICCGLPSWVVFMHVYRS</sequence>
<organism evidence="4 5">
    <name type="scientific">Panicum virgatum</name>
    <name type="common">Blackwell switchgrass</name>
    <dbReference type="NCBI Taxonomy" id="38727"/>
    <lineage>
        <taxon>Eukaryota</taxon>
        <taxon>Viridiplantae</taxon>
        <taxon>Streptophyta</taxon>
        <taxon>Embryophyta</taxon>
        <taxon>Tracheophyta</taxon>
        <taxon>Spermatophyta</taxon>
        <taxon>Magnoliopsida</taxon>
        <taxon>Liliopsida</taxon>
        <taxon>Poales</taxon>
        <taxon>Poaceae</taxon>
        <taxon>PACMAD clade</taxon>
        <taxon>Panicoideae</taxon>
        <taxon>Panicodae</taxon>
        <taxon>Paniceae</taxon>
        <taxon>Panicinae</taxon>
        <taxon>Panicum</taxon>
        <taxon>Panicum sect. Hiantes</taxon>
    </lineage>
</organism>
<evidence type="ECO:0000313" key="4">
    <source>
        <dbReference type="EMBL" id="KAG2543161.1"/>
    </source>
</evidence>
<dbReference type="GO" id="GO:0045454">
    <property type="term" value="P:cell redox homeostasis"/>
    <property type="evidence" value="ECO:0007669"/>
    <property type="project" value="TreeGrafter"/>
</dbReference>
<evidence type="ECO:0000259" key="3">
    <source>
        <dbReference type="Pfam" id="PF00085"/>
    </source>
</evidence>
<keyword evidence="2" id="KW-0676">Redox-active center</keyword>
<dbReference type="PANTHER" id="PTHR43601:SF35">
    <property type="entry name" value="THIOREDOXIN DOMAIN-CONTAINING PROTEIN"/>
    <property type="match status" value="1"/>
</dbReference>
<keyword evidence="5" id="KW-1185">Reference proteome</keyword>
<dbReference type="EMBL" id="CM029054">
    <property type="protein sequence ID" value="KAG2543161.1"/>
    <property type="molecule type" value="Genomic_DNA"/>
</dbReference>